<evidence type="ECO:0000313" key="3">
    <source>
        <dbReference type="Proteomes" id="UP000253099"/>
    </source>
</evidence>
<dbReference type="Proteomes" id="UP000253099">
    <property type="component" value="Unassembled WGS sequence"/>
</dbReference>
<sequence length="186" mass="20537">MRNFAGKAINNFNKFIGLSNYDVSYNDVGGSSFTSTPPLSNITNKTSLEPVEGPSEADRPPVDVVGKYTPDKGSSVLPPFIEVPDIDLPSQDQHPLITYNPPPVENEATDSSYCETLIQNETYRTPRILGAKQNRSSEYSESKSLIEDHPEIGHTTSARRGFLEDIIQITNIKEVPFTPEFTINGC</sequence>
<organism evidence="2 3">
    <name type="scientific">Candidatus Methanobinarius endosymbioticus</name>
    <dbReference type="NCBI Taxonomy" id="2006182"/>
    <lineage>
        <taxon>Archaea</taxon>
        <taxon>Methanobacteriati</taxon>
        <taxon>Methanobacteriota</taxon>
        <taxon>Methanomada group</taxon>
        <taxon>Methanobacteria</taxon>
        <taxon>Methanobacteriales</taxon>
        <taxon>Methanobacteriaceae</taxon>
        <taxon>Candidatus Methanobinarius</taxon>
    </lineage>
</organism>
<evidence type="ECO:0000256" key="1">
    <source>
        <dbReference type="SAM" id="MobiDB-lite"/>
    </source>
</evidence>
<protein>
    <submittedName>
        <fullName evidence="2">Uncharacterized protein</fullName>
    </submittedName>
</protein>
<name>A0A366MB22_9EURY</name>
<reference evidence="2 3" key="1">
    <citation type="submission" date="2018-06" db="EMBL/GenBank/DDBJ databases">
        <title>Genomic insight into two independent archaeal endosymbiosis events.</title>
        <authorList>
            <person name="Lind A.E."/>
            <person name="Lewis W.H."/>
            <person name="Spang A."/>
            <person name="Guy L."/>
            <person name="Embley M.T."/>
            <person name="Ettema T.J.G."/>
        </authorList>
    </citation>
    <scope>NUCLEOTIDE SEQUENCE [LARGE SCALE GENOMIC DNA]</scope>
    <source>
        <strain evidence="2">NOE</strain>
    </source>
</reference>
<feature type="region of interest" description="Disordered" evidence="1">
    <location>
        <begin position="40"/>
        <end position="61"/>
    </location>
</feature>
<dbReference type="EMBL" id="NIZT01000025">
    <property type="protein sequence ID" value="RBQ23385.1"/>
    <property type="molecule type" value="Genomic_DNA"/>
</dbReference>
<accession>A0A366MB22</accession>
<keyword evidence="3" id="KW-1185">Reference proteome</keyword>
<proteinExistence type="predicted"/>
<gene>
    <name evidence="2" type="ORF">ALNOE001_09600</name>
</gene>
<evidence type="ECO:0000313" key="2">
    <source>
        <dbReference type="EMBL" id="RBQ23385.1"/>
    </source>
</evidence>
<comment type="caution">
    <text evidence="2">The sequence shown here is derived from an EMBL/GenBank/DDBJ whole genome shotgun (WGS) entry which is preliminary data.</text>
</comment>
<dbReference type="AlphaFoldDB" id="A0A366MB22"/>